<evidence type="ECO:0000256" key="4">
    <source>
        <dbReference type="SAM" id="MobiDB-lite"/>
    </source>
</evidence>
<evidence type="ECO:0000256" key="3">
    <source>
        <dbReference type="ARBA" id="ARBA00022833"/>
    </source>
</evidence>
<organism evidence="6 7">
    <name type="scientific">Laccaria amethystina LaAM-08-1</name>
    <dbReference type="NCBI Taxonomy" id="1095629"/>
    <lineage>
        <taxon>Eukaryota</taxon>
        <taxon>Fungi</taxon>
        <taxon>Dikarya</taxon>
        <taxon>Basidiomycota</taxon>
        <taxon>Agaricomycotina</taxon>
        <taxon>Agaricomycetes</taxon>
        <taxon>Agaricomycetidae</taxon>
        <taxon>Agaricales</taxon>
        <taxon>Agaricineae</taxon>
        <taxon>Hydnangiaceae</taxon>
        <taxon>Laccaria</taxon>
    </lineage>
</organism>
<feature type="compositionally biased region" description="Polar residues" evidence="4">
    <location>
        <begin position="334"/>
        <end position="346"/>
    </location>
</feature>
<feature type="compositionally biased region" description="Polar residues" evidence="4">
    <location>
        <begin position="299"/>
        <end position="311"/>
    </location>
</feature>
<keyword evidence="2" id="KW-0863">Zinc-finger</keyword>
<evidence type="ECO:0000256" key="1">
    <source>
        <dbReference type="ARBA" id="ARBA00022723"/>
    </source>
</evidence>
<reference evidence="7" key="2">
    <citation type="submission" date="2015-01" db="EMBL/GenBank/DDBJ databases">
        <title>Evolutionary Origins and Diversification of the Mycorrhizal Mutualists.</title>
        <authorList>
            <consortium name="DOE Joint Genome Institute"/>
            <consortium name="Mycorrhizal Genomics Consortium"/>
            <person name="Kohler A."/>
            <person name="Kuo A."/>
            <person name="Nagy L.G."/>
            <person name="Floudas D."/>
            <person name="Copeland A."/>
            <person name="Barry K.W."/>
            <person name="Cichocki N."/>
            <person name="Veneault-Fourrey C."/>
            <person name="LaButti K."/>
            <person name="Lindquist E.A."/>
            <person name="Lipzen A."/>
            <person name="Lundell T."/>
            <person name="Morin E."/>
            <person name="Murat C."/>
            <person name="Riley R."/>
            <person name="Ohm R."/>
            <person name="Sun H."/>
            <person name="Tunlid A."/>
            <person name="Henrissat B."/>
            <person name="Grigoriev I.V."/>
            <person name="Hibbett D.S."/>
            <person name="Martin F."/>
        </authorList>
    </citation>
    <scope>NUCLEOTIDE SEQUENCE [LARGE SCALE GENOMIC DNA]</scope>
    <source>
        <strain evidence="7">LaAM-08-1</strain>
    </source>
</reference>
<proteinExistence type="predicted"/>
<feature type="compositionally biased region" description="Basic and acidic residues" evidence="4">
    <location>
        <begin position="579"/>
        <end position="598"/>
    </location>
</feature>
<feature type="compositionally biased region" description="Polar residues" evidence="4">
    <location>
        <begin position="728"/>
        <end position="744"/>
    </location>
</feature>
<dbReference type="InterPro" id="IPR001965">
    <property type="entry name" value="Znf_PHD"/>
</dbReference>
<feature type="region of interest" description="Disordered" evidence="4">
    <location>
        <begin position="847"/>
        <end position="898"/>
    </location>
</feature>
<feature type="domain" description="Zinc finger PHD-type" evidence="5">
    <location>
        <begin position="640"/>
        <end position="697"/>
    </location>
</feature>
<dbReference type="CDD" id="cd15489">
    <property type="entry name" value="PHD_SF"/>
    <property type="match status" value="1"/>
</dbReference>
<dbReference type="OrthoDB" id="303107at2759"/>
<dbReference type="SMART" id="SM00249">
    <property type="entry name" value="PHD"/>
    <property type="match status" value="1"/>
</dbReference>
<feature type="compositionally biased region" description="Acidic residues" evidence="4">
    <location>
        <begin position="414"/>
        <end position="432"/>
    </location>
</feature>
<evidence type="ECO:0000259" key="5">
    <source>
        <dbReference type="SMART" id="SM00249"/>
    </source>
</evidence>
<keyword evidence="1" id="KW-0479">Metal-binding</keyword>
<feature type="region of interest" description="Disordered" evidence="4">
    <location>
        <begin position="444"/>
        <end position="464"/>
    </location>
</feature>
<feature type="compositionally biased region" description="Low complexity" evidence="4">
    <location>
        <begin position="874"/>
        <end position="886"/>
    </location>
</feature>
<dbReference type="InterPro" id="IPR019787">
    <property type="entry name" value="Znf_PHD-finger"/>
</dbReference>
<reference evidence="6 7" key="1">
    <citation type="submission" date="2014-04" db="EMBL/GenBank/DDBJ databases">
        <authorList>
            <consortium name="DOE Joint Genome Institute"/>
            <person name="Kuo A."/>
            <person name="Kohler A."/>
            <person name="Nagy L.G."/>
            <person name="Floudas D."/>
            <person name="Copeland A."/>
            <person name="Barry K.W."/>
            <person name="Cichocki N."/>
            <person name="Veneault-Fourrey C."/>
            <person name="LaButti K."/>
            <person name="Lindquist E.A."/>
            <person name="Lipzen A."/>
            <person name="Lundell T."/>
            <person name="Morin E."/>
            <person name="Murat C."/>
            <person name="Sun H."/>
            <person name="Tunlid A."/>
            <person name="Henrissat B."/>
            <person name="Grigoriev I.V."/>
            <person name="Hibbett D.S."/>
            <person name="Martin F."/>
            <person name="Nordberg H.P."/>
            <person name="Cantor M.N."/>
            <person name="Hua S.X."/>
        </authorList>
    </citation>
    <scope>NUCLEOTIDE SEQUENCE [LARGE SCALE GENOMIC DNA]</scope>
    <source>
        <strain evidence="6 7">LaAM-08-1</strain>
    </source>
</reference>
<protein>
    <recommendedName>
        <fullName evidence="5">Zinc finger PHD-type domain-containing protein</fullName>
    </recommendedName>
</protein>
<dbReference type="CDD" id="cd22249">
    <property type="entry name" value="UDM1_RNF168_RNF169-like"/>
    <property type="match status" value="1"/>
</dbReference>
<dbReference type="InterPro" id="IPR019786">
    <property type="entry name" value="Zinc_finger_PHD-type_CS"/>
</dbReference>
<dbReference type="SUPFAM" id="SSF57903">
    <property type="entry name" value="FYVE/PHD zinc finger"/>
    <property type="match status" value="1"/>
</dbReference>
<dbReference type="GO" id="GO:0008270">
    <property type="term" value="F:zinc ion binding"/>
    <property type="evidence" value="ECO:0007669"/>
    <property type="project" value="UniProtKB-KW"/>
</dbReference>
<feature type="region of interest" description="Disordered" evidence="4">
    <location>
        <begin position="412"/>
        <end position="432"/>
    </location>
</feature>
<dbReference type="STRING" id="1095629.A0A0C9XDH6"/>
<dbReference type="PROSITE" id="PS01359">
    <property type="entry name" value="ZF_PHD_1"/>
    <property type="match status" value="1"/>
</dbReference>
<keyword evidence="3" id="KW-0862">Zinc</keyword>
<feature type="compositionally biased region" description="Polar residues" evidence="4">
    <location>
        <begin position="448"/>
        <end position="460"/>
    </location>
</feature>
<feature type="region of interest" description="Disordered" evidence="4">
    <location>
        <begin position="1"/>
        <end position="26"/>
    </location>
</feature>
<sequence>MPRRSSVPTTTLSIRETSSVTPSHSPPDDITVLRSQWKWAAFSQFFYTFNDVLAVNNVSLGDIENDLTYGTTIVLPRIMQRLLYILSYDRKVSLDNWQTFLRKQYNRRDPFTNPIGSEPAQLSRGSRLSSIAAEGEDALVIAQEDARSADSARDSLPRASVPPPLPAVDKASSSEQAEEPAERNNGQNSNEPAKDWLDLPMLVKLDSMHLLVEWQFQNPMRLRNLMKFDDEGATWRTEPVGYDSKQNTYWLIGGNRLWIQRAPPKTQNSLKRKRTNGKPVQSKATERTSPTKRPRTHPHSSNPLTEAQNGRGSRAAKMQAKLKLDAQAKELAELNQQASSMSSTTRPQRRLMVEGQKASATRPSRSIGTRTSARLKGVQQDEWQHVPEEWLLTRGEETADIKEEKAVRLKTGLESDDDSVSDLTELSDDGEDATTAVKPIRSLELDTESSTPEPTLQNTPEEPEDFVEWETLCVTLFEWEHIAERFDNSKHYTEKAFYKVLVNDIVPLVTAELREIEEKNRMEEAVVHRKRSSRIASKESVREEARLAAKRRAEEAEKMSRAKRLEARLLKEEEDRFRRETARELRRKDREGVKHNDLPKPQNEVDTANGAPVVGPLTSVAGKGSKSGSRTPVGEEWELDCEICHRRGVNLDDGTPMMSCGSCAKWQHILCHDKADRAAGRRRRDWDTVEFICEKCCRAKIPENPSETRGSHAQNFSFSSSVRAGSSYNSQQPAFGGQSVSSYKPDSYPTSSPLPSTFSTPMPAVQPSNPSTIAFSHYQPQERGFSSDTSKPGAYPPPYHLYGPPRTQHQYSDFRTNNHKSQVAATTQQLWSINTPVHPPSYPLPQNSPSGSANSYGFVIQQPNNQPWEMRPSATTTPTTQFATTQLRYYPTPYQPPS</sequence>
<name>A0A0C9XDH6_9AGAR</name>
<feature type="compositionally biased region" description="Polar residues" evidence="4">
    <location>
        <begin position="847"/>
        <end position="867"/>
    </location>
</feature>
<dbReference type="HOGENOM" id="CLU_004503_0_0_1"/>
<feature type="region of interest" description="Disordered" evidence="4">
    <location>
        <begin position="261"/>
        <end position="320"/>
    </location>
</feature>
<dbReference type="InterPro" id="IPR013083">
    <property type="entry name" value="Znf_RING/FYVE/PHD"/>
</dbReference>
<feature type="region of interest" description="Disordered" evidence="4">
    <location>
        <begin position="334"/>
        <end position="380"/>
    </location>
</feature>
<dbReference type="AlphaFoldDB" id="A0A0C9XDH6"/>
<feature type="compositionally biased region" description="Polar residues" evidence="4">
    <location>
        <begin position="358"/>
        <end position="372"/>
    </location>
</feature>
<feature type="region of interest" description="Disordered" evidence="4">
    <location>
        <begin position="146"/>
        <end position="194"/>
    </location>
</feature>
<feature type="compositionally biased region" description="Low complexity" evidence="4">
    <location>
        <begin position="745"/>
        <end position="763"/>
    </location>
</feature>
<dbReference type="EMBL" id="KN838536">
    <property type="protein sequence ID" value="KIK10335.1"/>
    <property type="molecule type" value="Genomic_DNA"/>
</dbReference>
<dbReference type="Gene3D" id="3.30.40.10">
    <property type="entry name" value="Zinc/RING finger domain, C3HC4 (zinc finger)"/>
    <property type="match status" value="1"/>
</dbReference>
<feature type="region of interest" description="Disordered" evidence="4">
    <location>
        <begin position="723"/>
        <end position="766"/>
    </location>
</feature>
<feature type="compositionally biased region" description="Basic and acidic residues" evidence="4">
    <location>
        <begin position="146"/>
        <end position="156"/>
    </location>
</feature>
<feature type="region of interest" description="Disordered" evidence="4">
    <location>
        <begin position="579"/>
        <end position="633"/>
    </location>
</feature>
<evidence type="ECO:0000256" key="2">
    <source>
        <dbReference type="ARBA" id="ARBA00022771"/>
    </source>
</evidence>
<evidence type="ECO:0000313" key="7">
    <source>
        <dbReference type="Proteomes" id="UP000054477"/>
    </source>
</evidence>
<feature type="compositionally biased region" description="Polar residues" evidence="4">
    <location>
        <begin position="1"/>
        <end position="23"/>
    </location>
</feature>
<evidence type="ECO:0000313" key="6">
    <source>
        <dbReference type="EMBL" id="KIK10335.1"/>
    </source>
</evidence>
<dbReference type="Pfam" id="PF00628">
    <property type="entry name" value="PHD"/>
    <property type="match status" value="1"/>
</dbReference>
<dbReference type="Proteomes" id="UP000054477">
    <property type="component" value="Unassembled WGS sequence"/>
</dbReference>
<accession>A0A0C9XDH6</accession>
<dbReference type="InterPro" id="IPR011011">
    <property type="entry name" value="Znf_FYVE_PHD"/>
</dbReference>
<gene>
    <name evidence="6" type="ORF">K443DRAFT_670956</name>
</gene>
<keyword evidence="7" id="KW-1185">Reference proteome</keyword>